<dbReference type="PROSITE" id="PS50942">
    <property type="entry name" value="ENTH"/>
    <property type="match status" value="1"/>
</dbReference>
<dbReference type="SUPFAM" id="SSF48464">
    <property type="entry name" value="ENTH/VHS domain"/>
    <property type="match status" value="1"/>
</dbReference>
<dbReference type="Gramene" id="XM_028365127.1">
    <property type="protein sequence ID" value="XP_028220928.1"/>
    <property type="gene ID" value="LOC114402521"/>
</dbReference>
<dbReference type="CDD" id="cd03571">
    <property type="entry name" value="ENTH"/>
    <property type="match status" value="1"/>
</dbReference>
<dbReference type="InterPro" id="IPR013809">
    <property type="entry name" value="ENTH"/>
</dbReference>
<sequence length="321" mass="36503">MGSLFLGQIKKQTSTFLQEKYKSARMAFTDVSEAEMLAEEATNKDDCCPDAKTMTRIAEASFDVDEYWRIVDVLHKRLYNIDWEQWKQSYKALVLLEFLLTHGTREFAQEFQCDAEIIEELGIFTHIDKKGFNWGSRMLKLSEQILKLLQDEEALIEARLKALKITKEIQGFGSSLNSPTSSSPSPCSLSSEASQGSSCFYSFSTTSTPTYIFDSNDQLNKHHSPSIANDGNINIVLPPKNVTKNHVWKRLAGEENNILIDSDEDEDMEKPRGFVSEICSKIIGGSPIKGDNREKIEFRCLSDVGSKVTQKKFDRQYSIWF</sequence>
<organism evidence="6 7">
    <name type="scientific">Glycine soja</name>
    <name type="common">Wild soybean</name>
    <dbReference type="NCBI Taxonomy" id="3848"/>
    <lineage>
        <taxon>Eukaryota</taxon>
        <taxon>Viridiplantae</taxon>
        <taxon>Streptophyta</taxon>
        <taxon>Embryophyta</taxon>
        <taxon>Tracheophyta</taxon>
        <taxon>Spermatophyta</taxon>
        <taxon>Magnoliopsida</taxon>
        <taxon>eudicotyledons</taxon>
        <taxon>Gunneridae</taxon>
        <taxon>Pentapetalae</taxon>
        <taxon>rosids</taxon>
        <taxon>fabids</taxon>
        <taxon>Fabales</taxon>
        <taxon>Fabaceae</taxon>
        <taxon>Papilionoideae</taxon>
        <taxon>50 kb inversion clade</taxon>
        <taxon>NPAAA clade</taxon>
        <taxon>indigoferoid/millettioid clade</taxon>
        <taxon>Phaseoleae</taxon>
        <taxon>Glycine</taxon>
        <taxon>Glycine subgen. Soja</taxon>
    </lineage>
</organism>
<dbReference type="PANTHER" id="PTHR12276">
    <property type="entry name" value="EPSIN/ENT-RELATED"/>
    <property type="match status" value="1"/>
</dbReference>
<dbReference type="GO" id="GO:0030125">
    <property type="term" value="C:clathrin vesicle coat"/>
    <property type="evidence" value="ECO:0007669"/>
    <property type="project" value="TreeGrafter"/>
</dbReference>
<dbReference type="GO" id="GO:0006897">
    <property type="term" value="P:endocytosis"/>
    <property type="evidence" value="ECO:0007669"/>
    <property type="project" value="TreeGrafter"/>
</dbReference>
<gene>
    <name evidence="6" type="ORF">D0Y65_054727</name>
</gene>
<proteinExistence type="predicted"/>
<dbReference type="InterPro" id="IPR008942">
    <property type="entry name" value="ENTH_VHS"/>
</dbReference>
<dbReference type="Proteomes" id="UP000289340">
    <property type="component" value="Chromosome 20"/>
</dbReference>
<dbReference type="GO" id="GO:0005886">
    <property type="term" value="C:plasma membrane"/>
    <property type="evidence" value="ECO:0007669"/>
    <property type="project" value="TreeGrafter"/>
</dbReference>
<evidence type="ECO:0000256" key="2">
    <source>
        <dbReference type="ARBA" id="ARBA00004555"/>
    </source>
</evidence>
<evidence type="ECO:0000313" key="7">
    <source>
        <dbReference type="Proteomes" id="UP000289340"/>
    </source>
</evidence>
<keyword evidence="7" id="KW-1185">Reference proteome</keyword>
<feature type="domain" description="ENTH" evidence="5">
    <location>
        <begin position="26"/>
        <end position="159"/>
    </location>
</feature>
<dbReference type="PANTHER" id="PTHR12276:SF95">
    <property type="entry name" value="ENTH_VHS FAMILY PROTEIN"/>
    <property type="match status" value="1"/>
</dbReference>
<evidence type="ECO:0000313" key="6">
    <source>
        <dbReference type="EMBL" id="RZB44997.1"/>
    </source>
</evidence>
<protein>
    <submittedName>
        <fullName evidence="6">Epsin-2</fullName>
    </submittedName>
</protein>
<dbReference type="GO" id="GO:0005794">
    <property type="term" value="C:Golgi apparatus"/>
    <property type="evidence" value="ECO:0007669"/>
    <property type="project" value="UniProtKB-SubCell"/>
</dbReference>
<dbReference type="Pfam" id="PF01417">
    <property type="entry name" value="ENTH"/>
    <property type="match status" value="1"/>
</dbReference>
<comment type="caution">
    <text evidence="6">The sequence shown here is derived from an EMBL/GenBank/DDBJ whole genome shotgun (WGS) entry which is preliminary data.</text>
</comment>
<keyword evidence="3" id="KW-0333">Golgi apparatus</keyword>
<reference evidence="6 7" key="1">
    <citation type="submission" date="2018-09" db="EMBL/GenBank/DDBJ databases">
        <title>A high-quality reference genome of wild soybean provides a powerful tool to mine soybean genomes.</title>
        <authorList>
            <person name="Xie M."/>
            <person name="Chung C.Y.L."/>
            <person name="Li M.-W."/>
            <person name="Wong F.-L."/>
            <person name="Chan T.-F."/>
            <person name="Lam H.-M."/>
        </authorList>
    </citation>
    <scope>NUCLEOTIDE SEQUENCE [LARGE SCALE GENOMIC DNA]</scope>
    <source>
        <strain evidence="7">cv. W05</strain>
        <tissue evidence="6">Hypocotyl of etiolated seedlings</tissue>
    </source>
</reference>
<comment type="subcellular location">
    <subcellularLocation>
        <location evidence="1">Cytoplasmic vesicle</location>
        <location evidence="1">Clathrin-coated vesicle</location>
    </subcellularLocation>
    <subcellularLocation>
        <location evidence="2">Golgi apparatus</location>
    </subcellularLocation>
</comment>
<dbReference type="Gene3D" id="1.25.40.90">
    <property type="match status" value="1"/>
</dbReference>
<dbReference type="GO" id="GO:0005543">
    <property type="term" value="F:phospholipid binding"/>
    <property type="evidence" value="ECO:0007669"/>
    <property type="project" value="TreeGrafter"/>
</dbReference>
<keyword evidence="4" id="KW-0968">Cytoplasmic vesicle</keyword>
<evidence type="ECO:0000256" key="1">
    <source>
        <dbReference type="ARBA" id="ARBA00004132"/>
    </source>
</evidence>
<evidence type="ECO:0000259" key="5">
    <source>
        <dbReference type="PROSITE" id="PS50942"/>
    </source>
</evidence>
<dbReference type="GO" id="GO:0030276">
    <property type="term" value="F:clathrin binding"/>
    <property type="evidence" value="ECO:0007669"/>
    <property type="project" value="TreeGrafter"/>
</dbReference>
<accession>A0A445F884</accession>
<evidence type="ECO:0000256" key="4">
    <source>
        <dbReference type="ARBA" id="ARBA00023329"/>
    </source>
</evidence>
<dbReference type="GO" id="GO:0005768">
    <property type="term" value="C:endosome"/>
    <property type="evidence" value="ECO:0007669"/>
    <property type="project" value="TreeGrafter"/>
</dbReference>
<dbReference type="SMART" id="SM00273">
    <property type="entry name" value="ENTH"/>
    <property type="match status" value="1"/>
</dbReference>
<name>A0A445F884_GLYSO</name>
<dbReference type="AlphaFoldDB" id="A0A445F884"/>
<evidence type="ECO:0000256" key="3">
    <source>
        <dbReference type="ARBA" id="ARBA00023034"/>
    </source>
</evidence>
<dbReference type="EMBL" id="QZWG01000020">
    <property type="protein sequence ID" value="RZB44997.1"/>
    <property type="molecule type" value="Genomic_DNA"/>
</dbReference>